<dbReference type="InterPro" id="IPR043502">
    <property type="entry name" value="DNA/RNA_pol_sf"/>
</dbReference>
<comment type="caution">
    <text evidence="1">The sequence shown here is derived from an EMBL/GenBank/DDBJ whole genome shotgun (WGS) entry which is preliminary data.</text>
</comment>
<evidence type="ECO:0000313" key="1">
    <source>
        <dbReference type="EMBL" id="KAI6648334.1"/>
    </source>
</evidence>
<sequence>MDTALYSAINTESYVDDCLTHSANWDQHMSDLRMALSCLRSANIQFWRDKCRLGYDTVKELQRFLGMADFYRDYIPAFAQISEPLYQLTRKGHAWDWNGERQSSF</sequence>
<reference evidence="1 2" key="1">
    <citation type="journal article" date="2023" name="BMC Biol.">
        <title>The compact genome of the sponge Oopsacas minuta (Hexactinellida) is lacking key metazoan core genes.</title>
        <authorList>
            <person name="Santini S."/>
            <person name="Schenkelaars Q."/>
            <person name="Jourda C."/>
            <person name="Duchesne M."/>
            <person name="Belahbib H."/>
            <person name="Rocher C."/>
            <person name="Selva M."/>
            <person name="Riesgo A."/>
            <person name="Vervoort M."/>
            <person name="Leys S.P."/>
            <person name="Kodjabachian L."/>
            <person name="Le Bivic A."/>
            <person name="Borchiellini C."/>
            <person name="Claverie J.M."/>
            <person name="Renard E."/>
        </authorList>
    </citation>
    <scope>NUCLEOTIDE SEQUENCE [LARGE SCALE GENOMIC DNA]</scope>
    <source>
        <strain evidence="1">SPO-2</strain>
    </source>
</reference>
<dbReference type="AlphaFoldDB" id="A0AAV7JIP2"/>
<evidence type="ECO:0008006" key="3">
    <source>
        <dbReference type="Google" id="ProtNLM"/>
    </source>
</evidence>
<keyword evidence="2" id="KW-1185">Reference proteome</keyword>
<dbReference type="Proteomes" id="UP001165289">
    <property type="component" value="Unassembled WGS sequence"/>
</dbReference>
<organism evidence="1 2">
    <name type="scientific">Oopsacas minuta</name>
    <dbReference type="NCBI Taxonomy" id="111878"/>
    <lineage>
        <taxon>Eukaryota</taxon>
        <taxon>Metazoa</taxon>
        <taxon>Porifera</taxon>
        <taxon>Hexactinellida</taxon>
        <taxon>Hexasterophora</taxon>
        <taxon>Lyssacinosida</taxon>
        <taxon>Leucopsacidae</taxon>
        <taxon>Oopsacas</taxon>
    </lineage>
</organism>
<gene>
    <name evidence="1" type="ORF">LOD99_12143</name>
</gene>
<evidence type="ECO:0000313" key="2">
    <source>
        <dbReference type="Proteomes" id="UP001165289"/>
    </source>
</evidence>
<dbReference type="InterPro" id="IPR051320">
    <property type="entry name" value="Viral_Replic_Matur_Polypro"/>
</dbReference>
<proteinExistence type="predicted"/>
<protein>
    <recommendedName>
        <fullName evidence="3">Reverse transcriptase</fullName>
    </recommendedName>
</protein>
<dbReference type="PANTHER" id="PTHR33064:SF29">
    <property type="entry name" value="PEPTIDASE A2 DOMAIN-CONTAINING PROTEIN-RELATED"/>
    <property type="match status" value="1"/>
</dbReference>
<dbReference type="PANTHER" id="PTHR33064">
    <property type="entry name" value="POL PROTEIN"/>
    <property type="match status" value="1"/>
</dbReference>
<name>A0AAV7JIP2_9METZ</name>
<accession>A0AAV7JIP2</accession>
<dbReference type="EMBL" id="JAKMXF010000332">
    <property type="protein sequence ID" value="KAI6648334.1"/>
    <property type="molecule type" value="Genomic_DNA"/>
</dbReference>
<dbReference type="Gene3D" id="3.30.70.270">
    <property type="match status" value="1"/>
</dbReference>
<dbReference type="InterPro" id="IPR043128">
    <property type="entry name" value="Rev_trsase/Diguanyl_cyclase"/>
</dbReference>
<dbReference type="SUPFAM" id="SSF56672">
    <property type="entry name" value="DNA/RNA polymerases"/>
    <property type="match status" value="1"/>
</dbReference>